<evidence type="ECO:0000313" key="3">
    <source>
        <dbReference type="Proteomes" id="UP000823858"/>
    </source>
</evidence>
<feature type="domain" description="THUMP-like" evidence="1">
    <location>
        <begin position="356"/>
        <end position="424"/>
    </location>
</feature>
<accession>A0A9D2TQQ8</accession>
<dbReference type="InterPro" id="IPR029063">
    <property type="entry name" value="SAM-dependent_MTases_sf"/>
</dbReference>
<dbReference type="Proteomes" id="UP000823858">
    <property type="component" value="Unassembled WGS sequence"/>
</dbReference>
<dbReference type="Gene3D" id="3.40.50.150">
    <property type="entry name" value="Vaccinia Virus protein VP39"/>
    <property type="match status" value="1"/>
</dbReference>
<evidence type="ECO:0000259" key="1">
    <source>
        <dbReference type="Pfam" id="PF18096"/>
    </source>
</evidence>
<dbReference type="SUPFAM" id="SSF53335">
    <property type="entry name" value="S-adenosyl-L-methionine-dependent methyltransferases"/>
    <property type="match status" value="1"/>
</dbReference>
<dbReference type="AlphaFoldDB" id="A0A9D2TQQ8"/>
<dbReference type="Pfam" id="PF18096">
    <property type="entry name" value="Thump_like"/>
    <property type="match status" value="1"/>
</dbReference>
<gene>
    <name evidence="2" type="ORF">H9751_07075</name>
</gene>
<dbReference type="EMBL" id="DWVP01000016">
    <property type="protein sequence ID" value="HJC85289.1"/>
    <property type="molecule type" value="Genomic_DNA"/>
</dbReference>
<protein>
    <recommendedName>
        <fullName evidence="1">THUMP-like domain-containing protein</fullName>
    </recommendedName>
</protein>
<reference evidence="2" key="2">
    <citation type="submission" date="2021-04" db="EMBL/GenBank/DDBJ databases">
        <authorList>
            <person name="Gilroy R."/>
        </authorList>
    </citation>
    <scope>NUCLEOTIDE SEQUENCE</scope>
    <source>
        <strain evidence="2">ChiHjej13B12-4958</strain>
    </source>
</reference>
<sequence length="430" mass="44700">MSLTRDELDWLAAHPGAVEAASALALTKSSTVRDVGELRGAYGERARALVELVSARRSAAAGGKMPADWWVCSDSAQQATPSLVAAERARVIRDALDDGAGAASGSGGAAAAVVADVTCSVGTELPHLAAHVALVIGGDLDPARLVMASRNIALGTDGGADTTAATAARTVLVRADAVRPAFATGAVDVVVADPARRTARGRIRDPKDLIPPLPDLLTAYGLDQDGHSAPGATALAVKCAPGIDYSGWRGQVDVVSVDGGVKEACLYSRSLASHDRRAVVFRDGVRGEVTSSEDESDAVGEVGRYILDPDGAVVRAGLVRQYAARLGWWRLDPHIAYLTGDRLDDAVRAGLVPGQRVFEVLDTVPVKKLKAALAGLSCGRLEVLVRGVDLDPDELRKKMKLRGSESLTVVVARVGDTPVAVIGREAPLRG</sequence>
<reference evidence="2" key="1">
    <citation type="journal article" date="2021" name="PeerJ">
        <title>Extensive microbial diversity within the chicken gut microbiome revealed by metagenomics and culture.</title>
        <authorList>
            <person name="Gilroy R."/>
            <person name="Ravi A."/>
            <person name="Getino M."/>
            <person name="Pursley I."/>
            <person name="Horton D.L."/>
            <person name="Alikhan N.F."/>
            <person name="Baker D."/>
            <person name="Gharbi K."/>
            <person name="Hall N."/>
            <person name="Watson M."/>
            <person name="Adriaenssens E.M."/>
            <person name="Foster-Nyarko E."/>
            <person name="Jarju S."/>
            <person name="Secka A."/>
            <person name="Antonio M."/>
            <person name="Oren A."/>
            <person name="Chaudhuri R.R."/>
            <person name="La Ragione R."/>
            <person name="Hildebrand F."/>
            <person name="Pallen M.J."/>
        </authorList>
    </citation>
    <scope>NUCLEOTIDE SEQUENCE</scope>
    <source>
        <strain evidence="2">ChiHjej13B12-4958</strain>
    </source>
</reference>
<proteinExistence type="predicted"/>
<name>A0A9D2TQQ8_9CORY</name>
<dbReference type="InterPro" id="IPR041497">
    <property type="entry name" value="Thump-like"/>
</dbReference>
<organism evidence="2 3">
    <name type="scientific">Candidatus Corynebacterium faecigallinarum</name>
    <dbReference type="NCBI Taxonomy" id="2838528"/>
    <lineage>
        <taxon>Bacteria</taxon>
        <taxon>Bacillati</taxon>
        <taxon>Actinomycetota</taxon>
        <taxon>Actinomycetes</taxon>
        <taxon>Mycobacteriales</taxon>
        <taxon>Corynebacteriaceae</taxon>
        <taxon>Corynebacterium</taxon>
    </lineage>
</organism>
<comment type="caution">
    <text evidence="2">The sequence shown here is derived from an EMBL/GenBank/DDBJ whole genome shotgun (WGS) entry which is preliminary data.</text>
</comment>
<evidence type="ECO:0000313" key="2">
    <source>
        <dbReference type="EMBL" id="HJC85289.1"/>
    </source>
</evidence>